<dbReference type="Pfam" id="PF09374">
    <property type="entry name" value="PG_binding_3"/>
    <property type="match status" value="1"/>
</dbReference>
<accession>A0A0F9GF18</accession>
<dbReference type="AlphaFoldDB" id="A0A0F9GF18"/>
<feature type="domain" description="Peptidoglycan binding" evidence="3">
    <location>
        <begin position="96"/>
        <end position="182"/>
    </location>
</feature>
<dbReference type="InterPro" id="IPR008565">
    <property type="entry name" value="TtsA-like_GH18_dom"/>
</dbReference>
<feature type="domain" description="TtsA-like Glycoside hydrolase family 108" evidence="2">
    <location>
        <begin position="23"/>
        <end position="92"/>
    </location>
</feature>
<dbReference type="Gene3D" id="1.20.141.10">
    <property type="entry name" value="Chitosanase, subunit A, domain 1"/>
    <property type="match status" value="1"/>
</dbReference>
<dbReference type="EMBL" id="LAZR01026659">
    <property type="protein sequence ID" value="KKL68040.1"/>
    <property type="molecule type" value="Genomic_DNA"/>
</dbReference>
<dbReference type="Pfam" id="PF05838">
    <property type="entry name" value="Glyco_hydro_108"/>
    <property type="match status" value="1"/>
</dbReference>
<organism evidence="4">
    <name type="scientific">marine sediment metagenome</name>
    <dbReference type="NCBI Taxonomy" id="412755"/>
    <lineage>
        <taxon>unclassified sequences</taxon>
        <taxon>metagenomes</taxon>
        <taxon>ecological metagenomes</taxon>
    </lineage>
</organism>
<reference evidence="4" key="1">
    <citation type="journal article" date="2015" name="Nature">
        <title>Complex archaea that bridge the gap between prokaryotes and eukaryotes.</title>
        <authorList>
            <person name="Spang A."/>
            <person name="Saw J.H."/>
            <person name="Jorgensen S.L."/>
            <person name="Zaremba-Niedzwiedzka K."/>
            <person name="Martijn J."/>
            <person name="Lind A.E."/>
            <person name="van Eijk R."/>
            <person name="Schleper C."/>
            <person name="Guy L."/>
            <person name="Ettema T.J."/>
        </authorList>
    </citation>
    <scope>NUCLEOTIDE SEQUENCE</scope>
</reference>
<feature type="compositionally biased region" description="Basic residues" evidence="1">
    <location>
        <begin position="13"/>
        <end position="24"/>
    </location>
</feature>
<evidence type="ECO:0000313" key="4">
    <source>
        <dbReference type="EMBL" id="KKL68040.1"/>
    </source>
</evidence>
<protein>
    <submittedName>
        <fullName evidence="4">Uncharacterized protein</fullName>
    </submittedName>
</protein>
<comment type="caution">
    <text evidence="4">The sequence shown here is derived from an EMBL/GenBank/DDBJ whole genome shotgun (WGS) entry which is preliminary data.</text>
</comment>
<gene>
    <name evidence="4" type="ORF">LCGC14_2128950</name>
</gene>
<dbReference type="InterPro" id="IPR023346">
    <property type="entry name" value="Lysozyme-like_dom_sf"/>
</dbReference>
<proteinExistence type="predicted"/>
<name>A0A0F9GF18_9ZZZZ</name>
<dbReference type="SUPFAM" id="SSF53955">
    <property type="entry name" value="Lysozyme-like"/>
    <property type="match status" value="1"/>
</dbReference>
<evidence type="ECO:0000256" key="1">
    <source>
        <dbReference type="SAM" id="MobiDB-lite"/>
    </source>
</evidence>
<evidence type="ECO:0000259" key="2">
    <source>
        <dbReference type="Pfam" id="PF05838"/>
    </source>
</evidence>
<feature type="region of interest" description="Disordered" evidence="1">
    <location>
        <begin position="1"/>
        <end position="28"/>
    </location>
</feature>
<evidence type="ECO:0000259" key="3">
    <source>
        <dbReference type="Pfam" id="PF09374"/>
    </source>
</evidence>
<sequence>MSDQFDTEWDHPRSRRAGVHRRPFRLGGPTKFGVTEKTARAAGYDGLMQDLPEEVAKGIAKSKYWNVMSLDQVSGMSSAIAHEMFDTGYNMGDHRATTFLQRSLNALNRSNLSSPDYPEVKADGVMGPRTVGALQAFLDKRGADGQKVMLRTLNGLQLARLVALTERREKDERFLFGWVLHRVLI</sequence>
<dbReference type="InterPro" id="IPR018537">
    <property type="entry name" value="Peptidoglycan-bd_3"/>
</dbReference>